<keyword evidence="3 4" id="KW-0862">Zinc</keyword>
<dbReference type="InterPro" id="IPR017226">
    <property type="entry name" value="BHMT-like"/>
</dbReference>
<dbReference type="EMBL" id="LQZT01000001">
    <property type="protein sequence ID" value="OCW59235.1"/>
    <property type="molecule type" value="Genomic_DNA"/>
</dbReference>
<dbReference type="PROSITE" id="PS50970">
    <property type="entry name" value="HCY"/>
    <property type="match status" value="1"/>
</dbReference>
<keyword evidence="7" id="KW-1185">Reference proteome</keyword>
<dbReference type="GO" id="GO:0032259">
    <property type="term" value="P:methylation"/>
    <property type="evidence" value="ECO:0007669"/>
    <property type="project" value="UniProtKB-KW"/>
</dbReference>
<dbReference type="GO" id="GO:0008168">
    <property type="term" value="F:methyltransferase activity"/>
    <property type="evidence" value="ECO:0007669"/>
    <property type="project" value="UniProtKB-UniRule"/>
</dbReference>
<name>A0A1C1Z0G3_9HYPH</name>
<organism evidence="6 7">
    <name type="scientific">Hoeflea olei</name>
    <dbReference type="NCBI Taxonomy" id="1480615"/>
    <lineage>
        <taxon>Bacteria</taxon>
        <taxon>Pseudomonadati</taxon>
        <taxon>Pseudomonadota</taxon>
        <taxon>Alphaproteobacteria</taxon>
        <taxon>Hyphomicrobiales</taxon>
        <taxon>Rhizobiaceae</taxon>
        <taxon>Hoeflea</taxon>
    </lineage>
</organism>
<comment type="cofactor">
    <cofactor evidence="3">
        <name>Zn(2+)</name>
        <dbReference type="ChEBI" id="CHEBI:29105"/>
    </cofactor>
    <text evidence="3">Binds 1 zinc ion per subunit.</text>
</comment>
<dbReference type="GO" id="GO:0009086">
    <property type="term" value="P:methionine biosynthetic process"/>
    <property type="evidence" value="ECO:0007669"/>
    <property type="project" value="InterPro"/>
</dbReference>
<feature type="binding site" evidence="3 4">
    <location>
        <position position="273"/>
    </location>
    <ligand>
        <name>Zn(2+)</name>
        <dbReference type="ChEBI" id="CHEBI:29105"/>
    </ligand>
</feature>
<dbReference type="Pfam" id="PF02574">
    <property type="entry name" value="S-methyl_trans"/>
    <property type="match status" value="1"/>
</dbReference>
<dbReference type="Proteomes" id="UP000094795">
    <property type="component" value="Unassembled WGS sequence"/>
</dbReference>
<dbReference type="GO" id="GO:0008270">
    <property type="term" value="F:zinc ion binding"/>
    <property type="evidence" value="ECO:0007669"/>
    <property type="project" value="InterPro"/>
</dbReference>
<keyword evidence="2 4" id="KW-0808">Transferase</keyword>
<feature type="binding site" evidence="3 4">
    <location>
        <position position="272"/>
    </location>
    <ligand>
        <name>Zn(2+)</name>
        <dbReference type="ChEBI" id="CHEBI:29105"/>
    </ligand>
</feature>
<evidence type="ECO:0000256" key="2">
    <source>
        <dbReference type="ARBA" id="ARBA00022679"/>
    </source>
</evidence>
<dbReference type="STRING" id="1480615.AWJ14_09255"/>
<evidence type="ECO:0000256" key="3">
    <source>
        <dbReference type="PIRSR" id="PIRSR037505-2"/>
    </source>
</evidence>
<dbReference type="InterPro" id="IPR003726">
    <property type="entry name" value="HCY_dom"/>
</dbReference>
<proteinExistence type="predicted"/>
<evidence type="ECO:0000313" key="6">
    <source>
        <dbReference type="EMBL" id="OCW59235.1"/>
    </source>
</evidence>
<dbReference type="RefSeq" id="WP_066173541.1">
    <property type="nucleotide sequence ID" value="NZ_LQZT01000001.1"/>
</dbReference>
<dbReference type="PANTHER" id="PTHR11103">
    <property type="entry name" value="SLR1189 PROTEIN"/>
    <property type="match status" value="1"/>
</dbReference>
<gene>
    <name evidence="6" type="ORF">AWJ14_09255</name>
</gene>
<evidence type="ECO:0000256" key="1">
    <source>
        <dbReference type="ARBA" id="ARBA00022603"/>
    </source>
</evidence>
<dbReference type="PANTHER" id="PTHR11103:SF18">
    <property type="entry name" value="SLR1189 PROTEIN"/>
    <property type="match status" value="1"/>
</dbReference>
<evidence type="ECO:0000259" key="5">
    <source>
        <dbReference type="PROSITE" id="PS50970"/>
    </source>
</evidence>
<dbReference type="Gene3D" id="3.20.20.330">
    <property type="entry name" value="Homocysteine-binding-like domain"/>
    <property type="match status" value="1"/>
</dbReference>
<dbReference type="SUPFAM" id="SSF82282">
    <property type="entry name" value="Homocysteine S-methyltransferase"/>
    <property type="match status" value="1"/>
</dbReference>
<dbReference type="InterPro" id="IPR036589">
    <property type="entry name" value="HCY_dom_sf"/>
</dbReference>
<dbReference type="AlphaFoldDB" id="A0A1C1Z0G3"/>
<comment type="caution">
    <text evidence="6">The sequence shown here is derived from an EMBL/GenBank/DDBJ whole genome shotgun (WGS) entry which is preliminary data.</text>
</comment>
<feature type="binding site" evidence="3 4">
    <location>
        <position position="201"/>
    </location>
    <ligand>
        <name>Zn(2+)</name>
        <dbReference type="ChEBI" id="CHEBI:29105"/>
    </ligand>
</feature>
<dbReference type="PIRSF" id="PIRSF037505">
    <property type="entry name" value="Betaine_HMT"/>
    <property type="match status" value="1"/>
</dbReference>
<protein>
    <submittedName>
        <fullName evidence="6">Homocysteine methyltransferase</fullName>
    </submittedName>
</protein>
<keyword evidence="3 4" id="KW-0479">Metal-binding</keyword>
<accession>A0A1C1Z0G3</accession>
<keyword evidence="1 4" id="KW-0489">Methyltransferase</keyword>
<dbReference type="OrthoDB" id="9803687at2"/>
<evidence type="ECO:0000313" key="7">
    <source>
        <dbReference type="Proteomes" id="UP000094795"/>
    </source>
</evidence>
<sequence length="299" mass="32055">MTEIVLLDGGMGQELIHRSSQPPSPLWSAKVMMDEPEIVEAVHREYIDAGARVLTLNSYSATPERLARDASEDLFEPLQAKAIAIARAARGDRDITIAGCLSPLYGSYHPEWAPSLEECLATYRRIVAQQRDAVDVFLCETLASVKEVRAAVQAAVESGKPVWCGMTVDDRDGTKLRSGEDLETAATAAREAGAEAVLVNCSWPEAVTQGQAVLARTGLAHGGYANGFTNAGELEIGGTVKGLKTRTDLDPRAYADHAMRWIEAGATIVGGCCEVGPAHIAHLAERLVAAGHQIRRDLK</sequence>
<reference evidence="6 7" key="1">
    <citation type="submission" date="2015-12" db="EMBL/GenBank/DDBJ databases">
        <authorList>
            <person name="Shamseldin A."/>
            <person name="Moawad H."/>
            <person name="Abd El-Rahim W.M."/>
            <person name="Sadowsky M.J."/>
        </authorList>
    </citation>
    <scope>NUCLEOTIDE SEQUENCE [LARGE SCALE GENOMIC DNA]</scope>
    <source>
        <strain evidence="6 7">JC234</strain>
    </source>
</reference>
<evidence type="ECO:0000256" key="4">
    <source>
        <dbReference type="PROSITE-ProRule" id="PRU00333"/>
    </source>
</evidence>
<feature type="domain" description="Hcy-binding" evidence="5">
    <location>
        <begin position="1"/>
        <end position="287"/>
    </location>
</feature>